<evidence type="ECO:0000313" key="3">
    <source>
        <dbReference type="EMBL" id="KAK9886332.1"/>
    </source>
</evidence>
<evidence type="ECO:0000256" key="2">
    <source>
        <dbReference type="SAM" id="MobiDB-lite"/>
    </source>
</evidence>
<dbReference type="EMBL" id="JARQZJ010000099">
    <property type="protein sequence ID" value="KAK9886332.1"/>
    <property type="molecule type" value="Genomic_DNA"/>
</dbReference>
<sequence length="167" mass="19831">MWKTFQYNNEPYIMKLEIKENGLSENILLWLSNLRILWKEELSLKDCSRRFKFFSEVTTPLINTIKYLEESQKKMSELLIKKDRELEEYKLEKGNITREDLATTPYVNNGSEDISNSSLMLNLFNQFSEPFSYNGIDKEGHTNEISNKDRAKKQKIYSSKTKKKPRL</sequence>
<gene>
    <name evidence="3" type="ORF">WA026_015844</name>
</gene>
<comment type="caution">
    <text evidence="3">The sequence shown here is derived from an EMBL/GenBank/DDBJ whole genome shotgun (WGS) entry which is preliminary data.</text>
</comment>
<feature type="compositionally biased region" description="Basic and acidic residues" evidence="2">
    <location>
        <begin position="138"/>
        <end position="149"/>
    </location>
</feature>
<feature type="coiled-coil region" evidence="1">
    <location>
        <begin position="68"/>
        <end position="99"/>
    </location>
</feature>
<feature type="region of interest" description="Disordered" evidence="2">
    <location>
        <begin position="138"/>
        <end position="167"/>
    </location>
</feature>
<organism evidence="3 4">
    <name type="scientific">Henosepilachna vigintioctopunctata</name>
    <dbReference type="NCBI Taxonomy" id="420089"/>
    <lineage>
        <taxon>Eukaryota</taxon>
        <taxon>Metazoa</taxon>
        <taxon>Ecdysozoa</taxon>
        <taxon>Arthropoda</taxon>
        <taxon>Hexapoda</taxon>
        <taxon>Insecta</taxon>
        <taxon>Pterygota</taxon>
        <taxon>Neoptera</taxon>
        <taxon>Endopterygota</taxon>
        <taxon>Coleoptera</taxon>
        <taxon>Polyphaga</taxon>
        <taxon>Cucujiformia</taxon>
        <taxon>Coccinelloidea</taxon>
        <taxon>Coccinellidae</taxon>
        <taxon>Epilachninae</taxon>
        <taxon>Epilachnini</taxon>
        <taxon>Henosepilachna</taxon>
    </lineage>
</organism>
<dbReference type="AlphaFoldDB" id="A0AAW1US79"/>
<protein>
    <submittedName>
        <fullName evidence="3">Uncharacterized protein</fullName>
    </submittedName>
</protein>
<reference evidence="3 4" key="1">
    <citation type="submission" date="2023-03" db="EMBL/GenBank/DDBJ databases">
        <title>Genome insight into feeding habits of ladybird beetles.</title>
        <authorList>
            <person name="Li H.-S."/>
            <person name="Huang Y.-H."/>
            <person name="Pang H."/>
        </authorList>
    </citation>
    <scope>NUCLEOTIDE SEQUENCE [LARGE SCALE GENOMIC DNA]</scope>
    <source>
        <strain evidence="3">SYSU_2023b</strain>
        <tissue evidence="3">Whole body</tissue>
    </source>
</reference>
<proteinExistence type="predicted"/>
<name>A0AAW1US79_9CUCU</name>
<feature type="compositionally biased region" description="Basic residues" evidence="2">
    <location>
        <begin position="150"/>
        <end position="167"/>
    </location>
</feature>
<accession>A0AAW1US79</accession>
<keyword evidence="4" id="KW-1185">Reference proteome</keyword>
<evidence type="ECO:0000256" key="1">
    <source>
        <dbReference type="SAM" id="Coils"/>
    </source>
</evidence>
<evidence type="ECO:0000313" key="4">
    <source>
        <dbReference type="Proteomes" id="UP001431783"/>
    </source>
</evidence>
<keyword evidence="1" id="KW-0175">Coiled coil</keyword>
<dbReference type="Gene3D" id="1.10.287.450">
    <property type="entry name" value="Helix hairpin bin"/>
    <property type="match status" value="1"/>
</dbReference>
<dbReference type="Proteomes" id="UP001431783">
    <property type="component" value="Unassembled WGS sequence"/>
</dbReference>